<evidence type="ECO:0000256" key="9">
    <source>
        <dbReference type="ARBA" id="ARBA00023002"/>
    </source>
</evidence>
<keyword evidence="5" id="KW-0963">Cytoplasm</keyword>
<dbReference type="PRINTS" id="PR00368">
    <property type="entry name" value="FADPNR"/>
</dbReference>
<reference evidence="15" key="2">
    <citation type="journal article" date="2023" name="Microbiol Resour">
        <title>Decontamination and Annotation of the Draft Genome Sequence of the Oomycete Lagenidium giganteum ARSEF 373.</title>
        <authorList>
            <person name="Morgan W.R."/>
            <person name="Tartar A."/>
        </authorList>
    </citation>
    <scope>NUCLEOTIDE SEQUENCE</scope>
    <source>
        <strain evidence="15">ARSEF 373</strain>
    </source>
</reference>
<name>A0AAV2YXH2_9STRA</name>
<dbReference type="GO" id="GO:0050660">
    <property type="term" value="F:flavin adenine dinucleotide binding"/>
    <property type="evidence" value="ECO:0007669"/>
    <property type="project" value="TreeGrafter"/>
</dbReference>
<comment type="caution">
    <text evidence="15">The sequence shown here is derived from an EMBL/GenBank/DDBJ whole genome shotgun (WGS) entry which is preliminary data.</text>
</comment>
<evidence type="ECO:0000256" key="7">
    <source>
        <dbReference type="ARBA" id="ARBA00022827"/>
    </source>
</evidence>
<evidence type="ECO:0000256" key="4">
    <source>
        <dbReference type="ARBA" id="ARBA00012772"/>
    </source>
</evidence>
<evidence type="ECO:0000256" key="2">
    <source>
        <dbReference type="ARBA" id="ARBA00004496"/>
    </source>
</evidence>
<dbReference type="SUPFAM" id="SSF55424">
    <property type="entry name" value="FAD/NAD-linked reductases, dimerisation (C-terminal) domain"/>
    <property type="match status" value="1"/>
</dbReference>
<dbReference type="EC" id="1.6.1.1" evidence="4"/>
<dbReference type="PIRSF" id="PIRSF000350">
    <property type="entry name" value="Mercury_reductase_MerA"/>
    <property type="match status" value="1"/>
</dbReference>
<dbReference type="InterPro" id="IPR016156">
    <property type="entry name" value="FAD/NAD-linked_Rdtase_dimer_sf"/>
</dbReference>
<evidence type="ECO:0000259" key="14">
    <source>
        <dbReference type="Pfam" id="PF07992"/>
    </source>
</evidence>
<dbReference type="GO" id="GO:0006103">
    <property type="term" value="P:2-oxoglutarate metabolic process"/>
    <property type="evidence" value="ECO:0007669"/>
    <property type="project" value="TreeGrafter"/>
</dbReference>
<dbReference type="Pfam" id="PF02852">
    <property type="entry name" value="Pyr_redox_dim"/>
    <property type="match status" value="1"/>
</dbReference>
<gene>
    <name evidence="15" type="ORF">N0F65_001281</name>
</gene>
<reference evidence="15" key="1">
    <citation type="submission" date="2022-11" db="EMBL/GenBank/DDBJ databases">
        <authorList>
            <person name="Morgan W.R."/>
            <person name="Tartar A."/>
        </authorList>
    </citation>
    <scope>NUCLEOTIDE SEQUENCE</scope>
    <source>
        <strain evidence="15">ARSEF 373</strain>
    </source>
</reference>
<comment type="cofactor">
    <cofactor evidence="12">
        <name>FAD</name>
        <dbReference type="ChEBI" id="CHEBI:57692"/>
    </cofactor>
    <text evidence="12">Binds 1 FAD per subunit.</text>
</comment>
<keyword evidence="12" id="KW-0547">Nucleotide-binding</keyword>
<dbReference type="Proteomes" id="UP001146120">
    <property type="component" value="Unassembled WGS sequence"/>
</dbReference>
<keyword evidence="7 12" id="KW-0274">FAD</keyword>
<accession>A0AAV2YXH2</accession>
<proteinExistence type="inferred from homology"/>
<dbReference type="InterPro" id="IPR001100">
    <property type="entry name" value="Pyr_nuc-diS_OxRdtase"/>
</dbReference>
<dbReference type="InterPro" id="IPR023753">
    <property type="entry name" value="FAD/NAD-binding_dom"/>
</dbReference>
<dbReference type="Gene3D" id="3.50.50.60">
    <property type="entry name" value="FAD/NAD(P)-binding domain"/>
    <property type="match status" value="2"/>
</dbReference>
<evidence type="ECO:0000313" key="16">
    <source>
        <dbReference type="Proteomes" id="UP001146120"/>
    </source>
</evidence>
<comment type="subcellular location">
    <subcellularLocation>
        <location evidence="2">Cytoplasm</location>
    </subcellularLocation>
</comment>
<dbReference type="GO" id="GO:0005829">
    <property type="term" value="C:cytosol"/>
    <property type="evidence" value="ECO:0007669"/>
    <property type="project" value="TreeGrafter"/>
</dbReference>
<evidence type="ECO:0000256" key="1">
    <source>
        <dbReference type="ARBA" id="ARBA00002842"/>
    </source>
</evidence>
<dbReference type="NCBIfam" id="NF003585">
    <property type="entry name" value="PRK05249.1"/>
    <property type="match status" value="1"/>
</dbReference>
<evidence type="ECO:0000256" key="11">
    <source>
        <dbReference type="ARBA" id="ARBA00031183"/>
    </source>
</evidence>
<dbReference type="FunFam" id="3.30.390.30:FF:000001">
    <property type="entry name" value="Dihydrolipoyl dehydrogenase"/>
    <property type="match status" value="1"/>
</dbReference>
<evidence type="ECO:0000256" key="8">
    <source>
        <dbReference type="ARBA" id="ARBA00022857"/>
    </source>
</evidence>
<keyword evidence="6" id="KW-0285">Flavoprotein</keyword>
<dbReference type="InterPro" id="IPR050151">
    <property type="entry name" value="Class-I_Pyr_Nuc-Dis_Oxidored"/>
</dbReference>
<dbReference type="AlphaFoldDB" id="A0AAV2YXH2"/>
<dbReference type="PRINTS" id="PR00411">
    <property type="entry name" value="PNDRDTASEI"/>
</dbReference>
<dbReference type="EMBL" id="DAKRPA010000076">
    <property type="protein sequence ID" value="DAZ99772.1"/>
    <property type="molecule type" value="Genomic_DNA"/>
</dbReference>
<dbReference type="Pfam" id="PF07992">
    <property type="entry name" value="Pyr_redox_2"/>
    <property type="match status" value="1"/>
</dbReference>
<organism evidence="15 16">
    <name type="scientific">Lagenidium giganteum</name>
    <dbReference type="NCBI Taxonomy" id="4803"/>
    <lineage>
        <taxon>Eukaryota</taxon>
        <taxon>Sar</taxon>
        <taxon>Stramenopiles</taxon>
        <taxon>Oomycota</taxon>
        <taxon>Peronosporomycetes</taxon>
        <taxon>Pythiales</taxon>
        <taxon>Pythiaceae</taxon>
    </lineage>
</organism>
<feature type="binding site" evidence="12">
    <location>
        <position position="122"/>
    </location>
    <ligand>
        <name>FAD</name>
        <dbReference type="ChEBI" id="CHEBI:57692"/>
    </ligand>
</feature>
<comment type="similarity">
    <text evidence="3">Belongs to the class-I pyridine nucleotide-disulfide oxidoreductase family.</text>
</comment>
<dbReference type="GO" id="GO:0004148">
    <property type="term" value="F:dihydrolipoyl dehydrogenase (NADH) activity"/>
    <property type="evidence" value="ECO:0007669"/>
    <property type="project" value="TreeGrafter"/>
</dbReference>
<dbReference type="GO" id="GO:0003957">
    <property type="term" value="F:NAD(P)+ transhydrogenase (Si-specific) activity"/>
    <property type="evidence" value="ECO:0007669"/>
    <property type="project" value="UniProtKB-EC"/>
</dbReference>
<keyword evidence="9" id="KW-0560">Oxidoreductase</keyword>
<sequence length="554" mass="59891">MLTDAAGPVIVSIGVAVVWRGAGVTPTTPSTVALATIMSAWGNIRRASALTGQRSSLLQPHVRCFSQIRQKVGDYDLVVIGSGPSATQCAIESAKRGKKVAIVDKKGSVGGVCVHTGTIPSKTFREAVLHLSGYRHHGFYGKSYSMKTITIDDILYRVQRVVSSEVDVIKAQLKAARVDYIMGHARFENENELSIVRDKSDVCEEGRSSVSLLRAEKFLIACGTRPAHNPIVPVDGKVIFDSDQILLGSIRDLPRSLIVVGAGVIGMEYASMINVIPGHSVTVIDGRQEILSFTDDEIISNLKYEMRSKGARFLLGETIQKVEKDAGGVKVWLNSGKVVSGDALLYTVGRQANTDALNMEAVGLSRNPRGLVTVNKCYQTDRPHIYAAGDCIGAPSLASTSMEQGRLAACHMWEQCEQQPTSQLENGNYPYGIYTIPEISMVGKTEQQLTKDKVNYEIGIAKYSELAKGQMSGTTSGGMLKILFDPDSLKLYGVHAIGDGATEIIHIGQVAMAMGCSLTYFRDAVFNYPTLAEAYRVAALNGLGRLRRDVHGSN</sequence>
<feature type="domain" description="FAD/NAD(P)-binding" evidence="14">
    <location>
        <begin position="75"/>
        <end position="405"/>
    </location>
</feature>
<evidence type="ECO:0000256" key="6">
    <source>
        <dbReference type="ARBA" id="ARBA00022630"/>
    </source>
</evidence>
<comment type="function">
    <text evidence="1">Conversion of NADPH, generated by peripheral catabolic pathways, to NADH, which can enter the respiratory chain for energy generation.</text>
</comment>
<dbReference type="PANTHER" id="PTHR22912">
    <property type="entry name" value="DISULFIDE OXIDOREDUCTASE"/>
    <property type="match status" value="1"/>
</dbReference>
<evidence type="ECO:0000313" key="15">
    <source>
        <dbReference type="EMBL" id="DAZ99772.1"/>
    </source>
</evidence>
<keyword evidence="16" id="KW-1185">Reference proteome</keyword>
<dbReference type="SUPFAM" id="SSF51905">
    <property type="entry name" value="FAD/NAD(P)-binding domain"/>
    <property type="match status" value="1"/>
</dbReference>
<evidence type="ECO:0000256" key="10">
    <source>
        <dbReference type="ARBA" id="ARBA00023027"/>
    </source>
</evidence>
<dbReference type="InterPro" id="IPR004099">
    <property type="entry name" value="Pyr_nucl-diS_OxRdtase_dimer"/>
</dbReference>
<feature type="domain" description="Pyridine nucleotide-disulphide oxidoreductase dimerisation" evidence="13">
    <location>
        <begin position="430"/>
        <end position="538"/>
    </location>
</feature>
<dbReference type="Gene3D" id="3.30.390.30">
    <property type="match status" value="1"/>
</dbReference>
<keyword evidence="10 12" id="KW-0520">NAD</keyword>
<evidence type="ECO:0000256" key="5">
    <source>
        <dbReference type="ARBA" id="ARBA00022490"/>
    </source>
</evidence>
<feature type="binding site" evidence="12">
    <location>
        <position position="349"/>
    </location>
    <ligand>
        <name>NAD(+)</name>
        <dbReference type="ChEBI" id="CHEBI:57540"/>
    </ligand>
</feature>
<keyword evidence="8" id="KW-0521">NADP</keyword>
<dbReference type="InterPro" id="IPR036188">
    <property type="entry name" value="FAD/NAD-bd_sf"/>
</dbReference>
<evidence type="ECO:0000256" key="12">
    <source>
        <dbReference type="PIRSR" id="PIRSR000350-3"/>
    </source>
</evidence>
<feature type="binding site" evidence="12">
    <location>
        <begin position="261"/>
        <end position="268"/>
    </location>
    <ligand>
        <name>NAD(+)</name>
        <dbReference type="ChEBI" id="CHEBI:57540"/>
    </ligand>
</feature>
<evidence type="ECO:0000256" key="3">
    <source>
        <dbReference type="ARBA" id="ARBA00007532"/>
    </source>
</evidence>
<feature type="binding site" evidence="12">
    <location>
        <position position="390"/>
    </location>
    <ligand>
        <name>FAD</name>
        <dbReference type="ChEBI" id="CHEBI:57692"/>
    </ligand>
</feature>
<evidence type="ECO:0000259" key="13">
    <source>
        <dbReference type="Pfam" id="PF02852"/>
    </source>
</evidence>
<dbReference type="PANTHER" id="PTHR22912:SF93">
    <property type="entry name" value="SOLUBLE PYRIDINE NUCLEOTIDE TRANSHYDROGENASE"/>
    <property type="match status" value="1"/>
</dbReference>
<protein>
    <recommendedName>
        <fullName evidence="4">NAD(P)(+) transhydrogenase (Si-specific)</fullName>
        <ecNumber evidence="4">1.6.1.1</ecNumber>
    </recommendedName>
    <alternativeName>
        <fullName evidence="11">NAD(P)(+) transhydrogenase [B-specific]</fullName>
    </alternativeName>
</protein>